<dbReference type="InterPro" id="IPR024742">
    <property type="entry name" value="Glycogen_debranch_N"/>
</dbReference>
<evidence type="ECO:0000259" key="2">
    <source>
        <dbReference type="Pfam" id="PF12439"/>
    </source>
</evidence>
<gene>
    <name evidence="3" type="ORF">H9697_07055</name>
</gene>
<dbReference type="InterPro" id="IPR012341">
    <property type="entry name" value="6hp_glycosidase-like_sf"/>
</dbReference>
<comment type="caution">
    <text evidence="3">The sequence shown here is derived from an EMBL/GenBank/DDBJ whole genome shotgun (WGS) entry which is preliminary data.</text>
</comment>
<protein>
    <submittedName>
        <fullName evidence="3">Amylo-alpha-1,6-glucosidase</fullName>
    </submittedName>
</protein>
<dbReference type="InterPro" id="IPR008928">
    <property type="entry name" value="6-hairpin_glycosidase_sf"/>
</dbReference>
<evidence type="ECO:0000313" key="4">
    <source>
        <dbReference type="Proteomes" id="UP000823902"/>
    </source>
</evidence>
<dbReference type="GO" id="GO:0004134">
    <property type="term" value="F:4-alpha-glucanotransferase activity"/>
    <property type="evidence" value="ECO:0007669"/>
    <property type="project" value="InterPro"/>
</dbReference>
<dbReference type="Pfam" id="PF12439">
    <property type="entry name" value="GDE_N"/>
    <property type="match status" value="1"/>
</dbReference>
<proteinExistence type="predicted"/>
<dbReference type="GO" id="GO:0004135">
    <property type="term" value="F:amylo-alpha-1,6-glucosidase activity"/>
    <property type="evidence" value="ECO:0007669"/>
    <property type="project" value="InterPro"/>
</dbReference>
<accession>A0A9D2QB33</accession>
<reference evidence="3" key="1">
    <citation type="journal article" date="2021" name="PeerJ">
        <title>Extensive microbial diversity within the chicken gut microbiome revealed by metagenomics and culture.</title>
        <authorList>
            <person name="Gilroy R."/>
            <person name="Ravi A."/>
            <person name="Getino M."/>
            <person name="Pursley I."/>
            <person name="Horton D.L."/>
            <person name="Alikhan N.F."/>
            <person name="Baker D."/>
            <person name="Gharbi K."/>
            <person name="Hall N."/>
            <person name="Watson M."/>
            <person name="Adriaenssens E.M."/>
            <person name="Foster-Nyarko E."/>
            <person name="Jarju S."/>
            <person name="Secka A."/>
            <person name="Antonio M."/>
            <person name="Oren A."/>
            <person name="Chaudhuri R.R."/>
            <person name="La Ragione R."/>
            <person name="Hildebrand F."/>
            <person name="Pallen M.J."/>
        </authorList>
    </citation>
    <scope>NUCLEOTIDE SEQUENCE</scope>
    <source>
        <strain evidence="3">CHK196-7946</strain>
    </source>
</reference>
<reference evidence="3" key="2">
    <citation type="submission" date="2021-04" db="EMBL/GenBank/DDBJ databases">
        <authorList>
            <person name="Gilroy R."/>
        </authorList>
    </citation>
    <scope>NUCLEOTIDE SEQUENCE</scope>
    <source>
        <strain evidence="3">CHK196-7946</strain>
    </source>
</reference>
<feature type="domain" description="Glycogen debranching enzyme C-terminal" evidence="1">
    <location>
        <begin position="296"/>
        <end position="660"/>
    </location>
</feature>
<dbReference type="AlphaFoldDB" id="A0A9D2QB33"/>
<evidence type="ECO:0000259" key="1">
    <source>
        <dbReference type="Pfam" id="PF06202"/>
    </source>
</evidence>
<organism evidence="3 4">
    <name type="scientific">Candidatus Mediterraneibacter faecavium</name>
    <dbReference type="NCBI Taxonomy" id="2838668"/>
    <lineage>
        <taxon>Bacteria</taxon>
        <taxon>Bacillati</taxon>
        <taxon>Bacillota</taxon>
        <taxon>Clostridia</taxon>
        <taxon>Lachnospirales</taxon>
        <taxon>Lachnospiraceae</taxon>
        <taxon>Mediterraneibacter</taxon>
    </lineage>
</organism>
<dbReference type="InterPro" id="IPR010401">
    <property type="entry name" value="AGL/Gdb1"/>
</dbReference>
<dbReference type="InterPro" id="IPR032790">
    <property type="entry name" value="GDE_C"/>
</dbReference>
<dbReference type="Proteomes" id="UP000823902">
    <property type="component" value="Unassembled WGS sequence"/>
</dbReference>
<evidence type="ECO:0000313" key="3">
    <source>
        <dbReference type="EMBL" id="HJC74690.1"/>
    </source>
</evidence>
<dbReference type="GO" id="GO:0005980">
    <property type="term" value="P:glycogen catabolic process"/>
    <property type="evidence" value="ECO:0007669"/>
    <property type="project" value="InterPro"/>
</dbReference>
<dbReference type="PANTHER" id="PTHR10569:SF2">
    <property type="entry name" value="GLYCOGEN DEBRANCHING ENZYME"/>
    <property type="match status" value="1"/>
</dbReference>
<sequence length="668" mass="75494">MRWIYGRQDWKTAERGLENCYLMTNGLGGFASLTMTGAAARNDHAFLMACTKAPNNRYNIIHRLAEKVEYGSGGESVVLSTQQFADGSHEDGFRYLTEFVYEDTPVWRYFVNGAVIEKEAALRQGENTVAVCYRVDNRGRRPLRLTVTPFCQFSPKGEDAGEECIPVYTPETADRYGSVTAGDMTLYCVTDGSSSEIPVKEETYYYAYDECDGRRSTGRARACHEISMSVEGGGCASLSVVFTMEERYARKETEAERGGPAGELAAFIIEEQKRSCRQLEEESGLLDETALTLVKSAHQFVSKRESTGGKTILAGFPFFEDWGRDTMTALPGICLSTRRFDDAASILRTFARYERNGLMPNLFPEGKNDPKYNTADAALLFINCVWLYYQSSGDEGMVREMYPVMERIVRSYRNGTEYDIYMDEDGLISAGSGLDQVTWMDVRAGEILPTPRHGKPVEINAYWYNALRIMGMCSRLLGDGRADGYEKAAERTKRSFSDKFWMEEKHCLRDVLSGTEADGQIRCNQIWAVSMPFTMLDEEKERQVVDTVFEKLYTPYGLRTLEETDPQFHPVYGGEMFKRDMAYHQGTVWAYPLGAYYLAYLKVNRYSESAKAYVKAQMEVLHSALREGCIGQLPEIYDGGIPVSSKGCFAQAWSVGELLRVYEALERR</sequence>
<feature type="domain" description="Glycogen debranching enzyme bacterial and archaeal type N-terminal" evidence="2">
    <location>
        <begin position="21"/>
        <end position="233"/>
    </location>
</feature>
<dbReference type="PANTHER" id="PTHR10569">
    <property type="entry name" value="GLYCOGEN DEBRANCHING ENZYME"/>
    <property type="match status" value="1"/>
</dbReference>
<dbReference type="EMBL" id="DWVY01000035">
    <property type="protein sequence ID" value="HJC74690.1"/>
    <property type="molecule type" value="Genomic_DNA"/>
</dbReference>
<dbReference type="Pfam" id="PF06202">
    <property type="entry name" value="GDE_C"/>
    <property type="match status" value="1"/>
</dbReference>
<name>A0A9D2QB33_9FIRM</name>
<dbReference type="Gene3D" id="1.50.10.10">
    <property type="match status" value="1"/>
</dbReference>
<dbReference type="SUPFAM" id="SSF48208">
    <property type="entry name" value="Six-hairpin glycosidases"/>
    <property type="match status" value="1"/>
</dbReference>